<protein>
    <recommendedName>
        <fullName evidence="1">AB hydrolase-1 domain-containing protein</fullName>
    </recommendedName>
</protein>
<comment type="caution">
    <text evidence="2">The sequence shown here is derived from an EMBL/GenBank/DDBJ whole genome shotgun (WGS) entry which is preliminary data.</text>
</comment>
<feature type="domain" description="AB hydrolase-1" evidence="1">
    <location>
        <begin position="38"/>
        <end position="270"/>
    </location>
</feature>
<dbReference type="Pfam" id="PF00561">
    <property type="entry name" value="Abhydrolase_1"/>
    <property type="match status" value="1"/>
</dbReference>
<evidence type="ECO:0000313" key="3">
    <source>
        <dbReference type="Proteomes" id="UP001251528"/>
    </source>
</evidence>
<dbReference type="AlphaFoldDB" id="A0AAJ0CQZ5"/>
<dbReference type="Gene3D" id="3.40.50.1820">
    <property type="entry name" value="alpha/beta hydrolase"/>
    <property type="match status" value="1"/>
</dbReference>
<proteinExistence type="predicted"/>
<dbReference type="InterPro" id="IPR050471">
    <property type="entry name" value="AB_hydrolase"/>
</dbReference>
<keyword evidence="3" id="KW-1185">Reference proteome</keyword>
<evidence type="ECO:0000313" key="2">
    <source>
        <dbReference type="EMBL" id="KAK2597305.1"/>
    </source>
</evidence>
<sequence length="295" mass="32718">MATYETAQDQFVIVGDVRFAYRRLGRLYGTPLVLLMHFRGTMDHWDPALINPLAARRPVVLIDNSGVGRSQGDVAKTFACWAKNYIDVIETLGIRRADVMGFSMGGCVAQVVALNAPKLVRKLVLCGTSPSTGEDVRRAPLGPFNKLKAAVTAEEHRTAFLDTFFHSSDTSQAAGRAAWDRINNSRPNRSDYVGAQNSRKQAISFAKFMDPKQAKNASFDRFHELQIPVLIANGSNDLLLPTENSIVMWKKLRHANAQLHLYPDSGHGFLYQYADSFSTLINDFLDNDGGRAGRL</sequence>
<gene>
    <name evidence="2" type="ORF">QQS21_006079</name>
</gene>
<reference evidence="2" key="1">
    <citation type="submission" date="2023-06" db="EMBL/GenBank/DDBJ databases">
        <title>Conoideocrella luteorostrata (Hypocreales: Clavicipitaceae), a potential biocontrol fungus for elongate hemlock scale in United States Christmas tree production areas.</title>
        <authorList>
            <person name="Barrett H."/>
            <person name="Lovett B."/>
            <person name="Macias A.M."/>
            <person name="Stajich J.E."/>
            <person name="Kasson M.T."/>
        </authorList>
    </citation>
    <scope>NUCLEOTIDE SEQUENCE</scope>
    <source>
        <strain evidence="2">ARSEF 14590</strain>
    </source>
</reference>
<dbReference type="Proteomes" id="UP001251528">
    <property type="component" value="Unassembled WGS sequence"/>
</dbReference>
<dbReference type="InterPro" id="IPR029058">
    <property type="entry name" value="AB_hydrolase_fold"/>
</dbReference>
<name>A0AAJ0CQZ5_9HYPO</name>
<accession>A0AAJ0CQZ5</accession>
<dbReference type="EMBL" id="JASWJB010000108">
    <property type="protein sequence ID" value="KAK2597305.1"/>
    <property type="molecule type" value="Genomic_DNA"/>
</dbReference>
<dbReference type="PANTHER" id="PTHR43433:SF5">
    <property type="entry name" value="AB HYDROLASE-1 DOMAIN-CONTAINING PROTEIN"/>
    <property type="match status" value="1"/>
</dbReference>
<dbReference type="SUPFAM" id="SSF53474">
    <property type="entry name" value="alpha/beta-Hydrolases"/>
    <property type="match status" value="1"/>
</dbReference>
<organism evidence="2 3">
    <name type="scientific">Conoideocrella luteorostrata</name>
    <dbReference type="NCBI Taxonomy" id="1105319"/>
    <lineage>
        <taxon>Eukaryota</taxon>
        <taxon>Fungi</taxon>
        <taxon>Dikarya</taxon>
        <taxon>Ascomycota</taxon>
        <taxon>Pezizomycotina</taxon>
        <taxon>Sordariomycetes</taxon>
        <taxon>Hypocreomycetidae</taxon>
        <taxon>Hypocreales</taxon>
        <taxon>Clavicipitaceae</taxon>
        <taxon>Conoideocrella</taxon>
    </lineage>
</organism>
<evidence type="ECO:0000259" key="1">
    <source>
        <dbReference type="Pfam" id="PF00561"/>
    </source>
</evidence>
<dbReference type="PANTHER" id="PTHR43433">
    <property type="entry name" value="HYDROLASE, ALPHA/BETA FOLD FAMILY PROTEIN"/>
    <property type="match status" value="1"/>
</dbReference>
<dbReference type="InterPro" id="IPR000073">
    <property type="entry name" value="AB_hydrolase_1"/>
</dbReference>